<dbReference type="EMBL" id="BNAR01000027">
    <property type="protein sequence ID" value="GHH61797.1"/>
    <property type="molecule type" value="Genomic_DNA"/>
</dbReference>
<organism evidence="2 3">
    <name type="scientific">Lentzea cavernae</name>
    <dbReference type="NCBI Taxonomy" id="2020703"/>
    <lineage>
        <taxon>Bacteria</taxon>
        <taxon>Bacillati</taxon>
        <taxon>Actinomycetota</taxon>
        <taxon>Actinomycetes</taxon>
        <taxon>Pseudonocardiales</taxon>
        <taxon>Pseudonocardiaceae</taxon>
        <taxon>Lentzea</taxon>
    </lineage>
</organism>
<evidence type="ECO:0000256" key="1">
    <source>
        <dbReference type="SAM" id="SignalP"/>
    </source>
</evidence>
<gene>
    <name evidence="2" type="ORF">GCM10017774_88540</name>
</gene>
<keyword evidence="3" id="KW-1185">Reference proteome</keyword>
<reference evidence="3" key="1">
    <citation type="journal article" date="2019" name="Int. J. Syst. Evol. Microbiol.">
        <title>The Global Catalogue of Microorganisms (GCM) 10K type strain sequencing project: providing services to taxonomists for standard genome sequencing and annotation.</title>
        <authorList>
            <consortium name="The Broad Institute Genomics Platform"/>
            <consortium name="The Broad Institute Genome Sequencing Center for Infectious Disease"/>
            <person name="Wu L."/>
            <person name="Ma J."/>
        </authorList>
    </citation>
    <scope>NUCLEOTIDE SEQUENCE [LARGE SCALE GENOMIC DNA]</scope>
    <source>
        <strain evidence="3">CGMCC 4.7367</strain>
    </source>
</reference>
<feature type="chain" id="PRO_5047438860" evidence="1">
    <location>
        <begin position="51"/>
        <end position="77"/>
    </location>
</feature>
<proteinExistence type="predicted"/>
<comment type="caution">
    <text evidence="2">The sequence shown here is derived from an EMBL/GenBank/DDBJ whole genome shotgun (WGS) entry which is preliminary data.</text>
</comment>
<keyword evidence="1" id="KW-0732">Signal</keyword>
<evidence type="ECO:0000313" key="2">
    <source>
        <dbReference type="EMBL" id="GHH61797.1"/>
    </source>
</evidence>
<dbReference type="Proteomes" id="UP000605568">
    <property type="component" value="Unassembled WGS sequence"/>
</dbReference>
<sequence length="77" mass="8154">MFMVHPSTDNFLRSGLGCPRQPFYLGVYRTMNAFKIVAASLLLAAVAVTAANGAGAGTDREHILGEPVLGAAREHIL</sequence>
<protein>
    <submittedName>
        <fullName evidence="2">Uncharacterized protein</fullName>
    </submittedName>
</protein>
<evidence type="ECO:0000313" key="3">
    <source>
        <dbReference type="Proteomes" id="UP000605568"/>
    </source>
</evidence>
<accession>A0ABQ3MVE7</accession>
<feature type="signal peptide" evidence="1">
    <location>
        <begin position="1"/>
        <end position="50"/>
    </location>
</feature>
<name>A0ABQ3MVE7_9PSEU</name>